<evidence type="ECO:0000313" key="2">
    <source>
        <dbReference type="Proteomes" id="UP000195043"/>
    </source>
</evidence>
<evidence type="ECO:0000313" key="1">
    <source>
        <dbReference type="EMBL" id="OTN75917.1"/>
    </source>
</evidence>
<proteinExistence type="predicted"/>
<dbReference type="Proteomes" id="UP000195043">
    <property type="component" value="Unassembled WGS sequence"/>
</dbReference>
<name>A0A242A4F2_9ENTE</name>
<dbReference type="STRING" id="1834191.A5886_000993"/>
<accession>A0A242A4F2</accession>
<comment type="caution">
    <text evidence="1">The sequence shown here is derived from an EMBL/GenBank/DDBJ whole genome shotgun (WGS) entry which is preliminary data.</text>
</comment>
<gene>
    <name evidence="1" type="ORF">A5886_000993</name>
</gene>
<organism evidence="1 2">
    <name type="scientific">Candidatus Enterococcus testudinis</name>
    <dbReference type="NCBI Taxonomy" id="1834191"/>
    <lineage>
        <taxon>Bacteria</taxon>
        <taxon>Bacillati</taxon>
        <taxon>Bacillota</taxon>
        <taxon>Bacilli</taxon>
        <taxon>Lactobacillales</taxon>
        <taxon>Enterococcaceae</taxon>
        <taxon>Enterococcus</taxon>
    </lineage>
</organism>
<keyword evidence="2" id="KW-1185">Reference proteome</keyword>
<protein>
    <submittedName>
        <fullName evidence="1">Uncharacterized protein</fullName>
    </submittedName>
</protein>
<dbReference type="AlphaFoldDB" id="A0A242A4F2"/>
<dbReference type="EMBL" id="NGKU01000001">
    <property type="protein sequence ID" value="OTN75917.1"/>
    <property type="molecule type" value="Genomic_DNA"/>
</dbReference>
<sequence length="89" mass="9399">MQNPFLIKKAAFLLLDSQKSEGAVVGKGGYTIDHYTTCLGLCASQADPLVAAVFDLLEHDKHAGGSGVGLFIVKNALQRAGIEYAFEAS</sequence>
<reference evidence="1 2" key="1">
    <citation type="submission" date="2017-05" db="EMBL/GenBank/DDBJ databases">
        <title>The Genome Sequence of Enterococcus sp. 8G7_MSG3316.</title>
        <authorList>
            <consortium name="The Broad Institute Genomics Platform"/>
            <consortium name="The Broad Institute Genomic Center for Infectious Diseases"/>
            <person name="Earl A."/>
            <person name="Manson A."/>
            <person name="Schwartman J."/>
            <person name="Gilmore M."/>
            <person name="Abouelleil A."/>
            <person name="Cao P."/>
            <person name="Chapman S."/>
            <person name="Cusick C."/>
            <person name="Shea T."/>
            <person name="Young S."/>
            <person name="Neafsey D."/>
            <person name="Nusbaum C."/>
            <person name="Birren B."/>
        </authorList>
    </citation>
    <scope>NUCLEOTIDE SEQUENCE [LARGE SCALE GENOMIC DNA]</scope>
    <source>
        <strain evidence="1 2">8G7_MSG3316</strain>
    </source>
</reference>